<keyword evidence="1" id="KW-1185">Reference proteome</keyword>
<organism evidence="1 2">
    <name type="scientific">Bombyx mandarina</name>
    <name type="common">Wild silk moth</name>
    <name type="synonym">Wild silkworm</name>
    <dbReference type="NCBI Taxonomy" id="7092"/>
    <lineage>
        <taxon>Eukaryota</taxon>
        <taxon>Metazoa</taxon>
        <taxon>Ecdysozoa</taxon>
        <taxon>Arthropoda</taxon>
        <taxon>Hexapoda</taxon>
        <taxon>Insecta</taxon>
        <taxon>Pterygota</taxon>
        <taxon>Neoptera</taxon>
        <taxon>Endopterygota</taxon>
        <taxon>Lepidoptera</taxon>
        <taxon>Glossata</taxon>
        <taxon>Ditrysia</taxon>
        <taxon>Bombycoidea</taxon>
        <taxon>Bombycidae</taxon>
        <taxon>Bombycinae</taxon>
        <taxon>Bombyx</taxon>
    </lineage>
</organism>
<reference evidence="2" key="1">
    <citation type="submission" date="2025-08" db="UniProtKB">
        <authorList>
            <consortium name="RefSeq"/>
        </authorList>
    </citation>
    <scope>IDENTIFICATION</scope>
    <source>
        <tissue evidence="2">Silk gland</tissue>
    </source>
</reference>
<sequence>MQHNMHRYSTYRLVSSPGEVIAASSEHLFIQSSFIPCRSTTRYTEIVCIHIVTAIPVDSLGFTLVNKNGFLGPVQIIAFNVFTKTSVTHVPSTIETHTHPHMLRKLERS</sequence>
<evidence type="ECO:0000313" key="2">
    <source>
        <dbReference type="RefSeq" id="XP_028026910.1"/>
    </source>
</evidence>
<dbReference type="KEGG" id="bman:114240530"/>
<protein>
    <submittedName>
        <fullName evidence="2">Uncharacterized protein LOC114240530</fullName>
    </submittedName>
</protein>
<name>A0A6J2JBN4_BOMMA</name>
<dbReference type="GeneID" id="114240530"/>
<accession>A0A6J2JBN4</accession>
<dbReference type="RefSeq" id="XP_028026910.1">
    <property type="nucleotide sequence ID" value="XM_028171109.1"/>
</dbReference>
<proteinExistence type="predicted"/>
<dbReference type="AlphaFoldDB" id="A0A6J2JBN4"/>
<dbReference type="Proteomes" id="UP000504629">
    <property type="component" value="Unplaced"/>
</dbReference>
<evidence type="ECO:0000313" key="1">
    <source>
        <dbReference type="Proteomes" id="UP000504629"/>
    </source>
</evidence>
<gene>
    <name evidence="2" type="primary">LOC114240530</name>
</gene>